<feature type="compositionally biased region" description="Low complexity" evidence="1">
    <location>
        <begin position="50"/>
        <end position="69"/>
    </location>
</feature>
<feature type="compositionally biased region" description="Polar residues" evidence="1">
    <location>
        <begin position="1"/>
        <end position="22"/>
    </location>
</feature>
<sequence>MTSTPQNMPSTHDSGATPTVAPSTAPKPELASNTNNSQSPANPIKSASQSANTSKSPSDSTSQSTGSPPLESYPEQKHAGKVGYGPNYHSGATLEDKIEGLKDELKGKITHNLISSSMDTIS</sequence>
<evidence type="ECO:0000313" key="2">
    <source>
        <dbReference type="EMBL" id="KAF8905086.1"/>
    </source>
</evidence>
<dbReference type="OrthoDB" id="2500073at2759"/>
<protein>
    <submittedName>
        <fullName evidence="2">Uncharacterized protein</fullName>
    </submittedName>
</protein>
<feature type="compositionally biased region" description="Polar residues" evidence="1">
    <location>
        <begin position="31"/>
        <end position="49"/>
    </location>
</feature>
<feature type="region of interest" description="Disordered" evidence="1">
    <location>
        <begin position="1"/>
        <end position="92"/>
    </location>
</feature>
<organism evidence="2 3">
    <name type="scientific">Gymnopilus junonius</name>
    <name type="common">Spectacular rustgill mushroom</name>
    <name type="synonym">Gymnopilus spectabilis subsp. junonius</name>
    <dbReference type="NCBI Taxonomy" id="109634"/>
    <lineage>
        <taxon>Eukaryota</taxon>
        <taxon>Fungi</taxon>
        <taxon>Dikarya</taxon>
        <taxon>Basidiomycota</taxon>
        <taxon>Agaricomycotina</taxon>
        <taxon>Agaricomycetes</taxon>
        <taxon>Agaricomycetidae</taxon>
        <taxon>Agaricales</taxon>
        <taxon>Agaricineae</taxon>
        <taxon>Hymenogastraceae</taxon>
        <taxon>Gymnopilus</taxon>
    </lineage>
</organism>
<dbReference type="EMBL" id="JADNYJ010000024">
    <property type="protein sequence ID" value="KAF8905086.1"/>
    <property type="molecule type" value="Genomic_DNA"/>
</dbReference>
<comment type="caution">
    <text evidence="2">The sequence shown here is derived from an EMBL/GenBank/DDBJ whole genome shotgun (WGS) entry which is preliminary data.</text>
</comment>
<dbReference type="Proteomes" id="UP000724874">
    <property type="component" value="Unassembled WGS sequence"/>
</dbReference>
<dbReference type="AlphaFoldDB" id="A0A9P5NSD4"/>
<accession>A0A9P5NSD4</accession>
<keyword evidence="3" id="KW-1185">Reference proteome</keyword>
<gene>
    <name evidence="2" type="ORF">CPB84DRAFT_1960637</name>
</gene>
<evidence type="ECO:0000313" key="3">
    <source>
        <dbReference type="Proteomes" id="UP000724874"/>
    </source>
</evidence>
<reference evidence="2" key="1">
    <citation type="submission" date="2020-11" db="EMBL/GenBank/DDBJ databases">
        <authorList>
            <consortium name="DOE Joint Genome Institute"/>
            <person name="Ahrendt S."/>
            <person name="Riley R."/>
            <person name="Andreopoulos W."/>
            <person name="LaButti K."/>
            <person name="Pangilinan J."/>
            <person name="Ruiz-duenas F.J."/>
            <person name="Barrasa J.M."/>
            <person name="Sanchez-Garcia M."/>
            <person name="Camarero S."/>
            <person name="Miyauchi S."/>
            <person name="Serrano A."/>
            <person name="Linde D."/>
            <person name="Babiker R."/>
            <person name="Drula E."/>
            <person name="Ayuso-Fernandez I."/>
            <person name="Pacheco R."/>
            <person name="Padilla G."/>
            <person name="Ferreira P."/>
            <person name="Barriuso J."/>
            <person name="Kellner H."/>
            <person name="Castanera R."/>
            <person name="Alfaro M."/>
            <person name="Ramirez L."/>
            <person name="Pisabarro A.G."/>
            <person name="Kuo A."/>
            <person name="Tritt A."/>
            <person name="Lipzen A."/>
            <person name="He G."/>
            <person name="Yan M."/>
            <person name="Ng V."/>
            <person name="Cullen D."/>
            <person name="Martin F."/>
            <person name="Rosso M.-N."/>
            <person name="Henrissat B."/>
            <person name="Hibbett D."/>
            <person name="Martinez A.T."/>
            <person name="Grigoriev I.V."/>
        </authorList>
    </citation>
    <scope>NUCLEOTIDE SEQUENCE</scope>
    <source>
        <strain evidence="2">AH 44721</strain>
    </source>
</reference>
<evidence type="ECO:0000256" key="1">
    <source>
        <dbReference type="SAM" id="MobiDB-lite"/>
    </source>
</evidence>
<name>A0A9P5NSD4_GYMJU</name>
<proteinExistence type="predicted"/>